<feature type="signal peptide" evidence="1">
    <location>
        <begin position="1"/>
        <end position="23"/>
    </location>
</feature>
<reference evidence="2" key="1">
    <citation type="journal article" date="2020" name="Stud. Mycol.">
        <title>101 Dothideomycetes genomes: a test case for predicting lifestyles and emergence of pathogens.</title>
        <authorList>
            <person name="Haridas S."/>
            <person name="Albert R."/>
            <person name="Binder M."/>
            <person name="Bloem J."/>
            <person name="Labutti K."/>
            <person name="Salamov A."/>
            <person name="Andreopoulos B."/>
            <person name="Baker S."/>
            <person name="Barry K."/>
            <person name="Bills G."/>
            <person name="Bluhm B."/>
            <person name="Cannon C."/>
            <person name="Castanera R."/>
            <person name="Culley D."/>
            <person name="Daum C."/>
            <person name="Ezra D."/>
            <person name="Gonzalez J."/>
            <person name="Henrissat B."/>
            <person name="Kuo A."/>
            <person name="Liang C."/>
            <person name="Lipzen A."/>
            <person name="Lutzoni F."/>
            <person name="Magnuson J."/>
            <person name="Mondo S."/>
            <person name="Nolan M."/>
            <person name="Ohm R."/>
            <person name="Pangilinan J."/>
            <person name="Park H.-J."/>
            <person name="Ramirez L."/>
            <person name="Alfaro M."/>
            <person name="Sun H."/>
            <person name="Tritt A."/>
            <person name="Yoshinaga Y."/>
            <person name="Zwiers L.-H."/>
            <person name="Turgeon B."/>
            <person name="Goodwin S."/>
            <person name="Spatafora J."/>
            <person name="Crous P."/>
            <person name="Grigoriev I."/>
        </authorList>
    </citation>
    <scope>NUCLEOTIDE SEQUENCE</scope>
    <source>
        <strain evidence="2">CBS 125425</strain>
    </source>
</reference>
<evidence type="ECO:0000313" key="2">
    <source>
        <dbReference type="EMBL" id="KAF2734297.1"/>
    </source>
</evidence>
<feature type="chain" id="PRO_5040353724" evidence="1">
    <location>
        <begin position="24"/>
        <end position="508"/>
    </location>
</feature>
<proteinExistence type="predicted"/>
<comment type="caution">
    <text evidence="2">The sequence shown here is derived from an EMBL/GenBank/DDBJ whole genome shotgun (WGS) entry which is preliminary data.</text>
</comment>
<keyword evidence="1" id="KW-0732">Signal</keyword>
<evidence type="ECO:0000256" key="1">
    <source>
        <dbReference type="SAM" id="SignalP"/>
    </source>
</evidence>
<name>A0A9P4QV58_9PLEO</name>
<dbReference type="Proteomes" id="UP000799444">
    <property type="component" value="Unassembled WGS sequence"/>
</dbReference>
<keyword evidence="3" id="KW-1185">Reference proteome</keyword>
<protein>
    <submittedName>
        <fullName evidence="2">Uncharacterized protein</fullName>
    </submittedName>
</protein>
<organism evidence="2 3">
    <name type="scientific">Polyplosphaeria fusca</name>
    <dbReference type="NCBI Taxonomy" id="682080"/>
    <lineage>
        <taxon>Eukaryota</taxon>
        <taxon>Fungi</taxon>
        <taxon>Dikarya</taxon>
        <taxon>Ascomycota</taxon>
        <taxon>Pezizomycotina</taxon>
        <taxon>Dothideomycetes</taxon>
        <taxon>Pleosporomycetidae</taxon>
        <taxon>Pleosporales</taxon>
        <taxon>Tetraplosphaeriaceae</taxon>
        <taxon>Polyplosphaeria</taxon>
    </lineage>
</organism>
<dbReference type="EMBL" id="ML996149">
    <property type="protein sequence ID" value="KAF2734297.1"/>
    <property type="molecule type" value="Genomic_DNA"/>
</dbReference>
<sequence length="508" mass="56014">MHVPTKTCPILACLALSSVLVNGKPTLVPRQDDGSLLLKHLTNYAGGWAIGACADNNDFGTPELRDNIWYHGHSGDLVEYFLRNEGVDKHDTVDWAQEMFKILFPNKDPAQMSCNGSSTQCGVGNMDCKKDFNSDTEARFPAAFYTFVSLGNIHTFFSQYLERLSWMKGNLTNNLPILVDDFGADKESSEKLNPWAIVAAALGTLAGVTAPVAPVSGTFGAMGGIAGMIANTQPGESALETLGQLKSNLATIIGDVCETSYKNIVAIQDAIHGRTSEDKIPKEMLFIDDYNKDYQHPIAQVMGKGAWLLDHPAQDLRANFDEVGKRMMQTLGLQLTRLFHKSYLLILTNAEADKCKDGNFAWHSEENLCYVLVSVAKKGEIGDLPQWSLQDDGSFAKPLWEKYGAGKLAMYQNIIDCWVNNDSQVGTPDLSAMTPGTDINRCFFSVEVKKGKINTDTPFGGPKYIDLVPEEEFPNFSGADKINNGGFPKSCKSRDWKECSQWPLRYDL</sequence>
<dbReference type="OrthoDB" id="3704882at2759"/>
<evidence type="ECO:0000313" key="3">
    <source>
        <dbReference type="Proteomes" id="UP000799444"/>
    </source>
</evidence>
<gene>
    <name evidence="2" type="ORF">EJ04DRAFT_576958</name>
</gene>
<accession>A0A9P4QV58</accession>
<dbReference type="AlphaFoldDB" id="A0A9P4QV58"/>